<keyword evidence="11 15" id="KW-0408">Iron</keyword>
<accession>A0A699ZPA2</accession>
<dbReference type="FunFam" id="3.90.1600.10:FF:000006">
    <property type="entry name" value="DNA polymerase epsilon catalytic subunit"/>
    <property type="match status" value="1"/>
</dbReference>
<dbReference type="InterPro" id="IPR029703">
    <property type="entry name" value="POL2"/>
</dbReference>
<evidence type="ECO:0000256" key="9">
    <source>
        <dbReference type="ARBA" id="ARBA00022833"/>
    </source>
</evidence>
<comment type="caution">
    <text evidence="17">The sequence shown here is derived from an EMBL/GenBank/DDBJ whole genome shotgun (WGS) entry which is preliminary data.</text>
</comment>
<evidence type="ECO:0000256" key="4">
    <source>
        <dbReference type="ARBA" id="ARBA00022679"/>
    </source>
</evidence>
<evidence type="ECO:0000256" key="7">
    <source>
        <dbReference type="ARBA" id="ARBA00022723"/>
    </source>
</evidence>
<dbReference type="GO" id="GO:0003677">
    <property type="term" value="F:DNA binding"/>
    <property type="evidence" value="ECO:0007669"/>
    <property type="project" value="UniProtKB-KW"/>
</dbReference>
<dbReference type="GO" id="GO:0006287">
    <property type="term" value="P:base-excision repair, gap-filling"/>
    <property type="evidence" value="ECO:0007669"/>
    <property type="project" value="TreeGrafter"/>
</dbReference>
<keyword evidence="10 15" id="KW-0239">DNA-directed DNA polymerase</keyword>
<evidence type="ECO:0000313" key="17">
    <source>
        <dbReference type="EMBL" id="GFH21469.1"/>
    </source>
</evidence>
<gene>
    <name evidence="17" type="ORF">HaLaN_18780</name>
</gene>
<keyword evidence="9 15" id="KW-0862">Zinc</keyword>
<evidence type="ECO:0000256" key="6">
    <source>
        <dbReference type="ARBA" id="ARBA00022705"/>
    </source>
</evidence>
<dbReference type="GO" id="GO:0003887">
    <property type="term" value="F:DNA-directed DNA polymerase activity"/>
    <property type="evidence" value="ECO:0007669"/>
    <property type="project" value="UniProtKB-KW"/>
</dbReference>
<evidence type="ECO:0000259" key="16">
    <source>
        <dbReference type="Pfam" id="PF22634"/>
    </source>
</evidence>
<keyword evidence="14 15" id="KW-0539">Nucleus</keyword>
<protein>
    <recommendedName>
        <fullName evidence="15">DNA polymerase epsilon catalytic subunit</fullName>
        <ecNumber evidence="15">2.7.7.7</ecNumber>
    </recommendedName>
</protein>
<keyword evidence="3 15" id="KW-0004">4Fe-4S</keyword>
<evidence type="ECO:0000256" key="14">
    <source>
        <dbReference type="ARBA" id="ARBA00023242"/>
    </source>
</evidence>
<evidence type="ECO:0000256" key="15">
    <source>
        <dbReference type="RuleBase" id="RU365029"/>
    </source>
</evidence>
<keyword evidence="4 15" id="KW-0808">Transferase</keyword>
<evidence type="ECO:0000313" key="18">
    <source>
        <dbReference type="Proteomes" id="UP000485058"/>
    </source>
</evidence>
<dbReference type="Pfam" id="PF22634">
    <property type="entry name" value="POL2_thumb"/>
    <property type="match status" value="1"/>
</dbReference>
<dbReference type="GO" id="GO:0008310">
    <property type="term" value="F:single-stranded DNA 3'-5' DNA exonuclease activity"/>
    <property type="evidence" value="ECO:0007669"/>
    <property type="project" value="TreeGrafter"/>
</dbReference>
<evidence type="ECO:0000256" key="5">
    <source>
        <dbReference type="ARBA" id="ARBA00022695"/>
    </source>
</evidence>
<sequence length="573" mass="64746">MPGAVTKAKLGYDPVEVDPEDMLRMAAEQPQAMAAYSVSDAVSTYYLYMTYIHPFIFSLATIIPMPPDDVLRKGSGTLCEQLLMEPEAFYKVTVDKGETYIGGKVEARESGVFRADLPLRFRCQPAAYQASKLAYVVVHEGKMRVEDLVNYQEVRDTIAGKLAGLRDTPNREEVPLLYHLDVAAMYPNIILTNRLQPSAIVTDEHCAACDFNRPGKTCLREMEWEDEPGAVRYWEDLGWEEKAKLLKDRLKMYTQKVYKRVLDKPVLEPRVAGVCQRENDFYVDTVRAFRDRRYEYKGLNKTWKNKLDAAKAEANPLKVAEASDMCVLYESLQLAHKCILNSFYGYVMRKGARWYSMEMAGVVTNTGANIIQMACGLVEQLGRPLELDTDGIWCALPASFPENFKLKNKNGKELKISYPCVMLNVMVADHCTNEQYQTLVDPATKTYAVSSEMSIEFEVDGPYKAMILPASKEEGKSIKKRYAVFNFDGSLAELKGFEIKRRGELKLIKVFQAEVFEQFLAGTTLAECYAAVAAVANRWLDMLDTQGGNLTDEELVNHISEATTMSKGLEEYE</sequence>
<dbReference type="Gene3D" id="1.10.287.690">
    <property type="entry name" value="Helix hairpin bin"/>
    <property type="match status" value="1"/>
</dbReference>
<evidence type="ECO:0000256" key="3">
    <source>
        <dbReference type="ARBA" id="ARBA00022485"/>
    </source>
</evidence>
<evidence type="ECO:0000256" key="10">
    <source>
        <dbReference type="ARBA" id="ARBA00022932"/>
    </source>
</evidence>
<dbReference type="FunFam" id="1.10.287.690:FF:000005">
    <property type="entry name" value="DNA polymerase epsilon catalytic subunit"/>
    <property type="match status" value="1"/>
</dbReference>
<dbReference type="GO" id="GO:0008270">
    <property type="term" value="F:zinc ion binding"/>
    <property type="evidence" value="ECO:0007669"/>
    <property type="project" value="UniProtKB-KW"/>
</dbReference>
<comment type="function">
    <text evidence="15">DNA polymerase II participates in chromosomal DNA replication.</text>
</comment>
<dbReference type="InterPro" id="IPR055191">
    <property type="entry name" value="POL2_thumb"/>
</dbReference>
<keyword evidence="6 15" id="KW-0235">DNA replication</keyword>
<dbReference type="PANTHER" id="PTHR10670">
    <property type="entry name" value="DNA POLYMERASE EPSILON CATALYTIC SUBUNIT A"/>
    <property type="match status" value="1"/>
</dbReference>
<keyword evidence="12 15" id="KW-0411">Iron-sulfur</keyword>
<organism evidence="17 18">
    <name type="scientific">Haematococcus lacustris</name>
    <name type="common">Green alga</name>
    <name type="synonym">Haematococcus pluvialis</name>
    <dbReference type="NCBI Taxonomy" id="44745"/>
    <lineage>
        <taxon>Eukaryota</taxon>
        <taxon>Viridiplantae</taxon>
        <taxon>Chlorophyta</taxon>
        <taxon>core chlorophytes</taxon>
        <taxon>Chlorophyceae</taxon>
        <taxon>CS clade</taxon>
        <taxon>Chlamydomonadales</taxon>
        <taxon>Haematococcaceae</taxon>
        <taxon>Haematococcus</taxon>
    </lineage>
</organism>
<proteinExistence type="inferred from homology"/>
<dbReference type="EC" id="2.7.7.7" evidence="15"/>
<comment type="cofactor">
    <cofactor evidence="15">
        <name>[4Fe-4S] cluster</name>
        <dbReference type="ChEBI" id="CHEBI:49883"/>
    </cofactor>
</comment>
<feature type="non-terminal residue" evidence="17">
    <location>
        <position position="573"/>
    </location>
</feature>
<dbReference type="AlphaFoldDB" id="A0A699ZPA2"/>
<dbReference type="InterPro" id="IPR043502">
    <property type="entry name" value="DNA/RNA_pol_sf"/>
</dbReference>
<comment type="catalytic activity">
    <reaction evidence="15">
        <text>DNA(n) + a 2'-deoxyribonucleoside 5'-triphosphate = DNA(n+1) + diphosphate</text>
        <dbReference type="Rhea" id="RHEA:22508"/>
        <dbReference type="Rhea" id="RHEA-COMP:17339"/>
        <dbReference type="Rhea" id="RHEA-COMP:17340"/>
        <dbReference type="ChEBI" id="CHEBI:33019"/>
        <dbReference type="ChEBI" id="CHEBI:61560"/>
        <dbReference type="ChEBI" id="CHEBI:173112"/>
        <dbReference type="EC" id="2.7.7.7"/>
    </reaction>
</comment>
<evidence type="ECO:0000256" key="11">
    <source>
        <dbReference type="ARBA" id="ARBA00023004"/>
    </source>
</evidence>
<keyword evidence="8 15" id="KW-0863">Zinc-finger</keyword>
<comment type="subcellular location">
    <subcellularLocation>
        <location evidence="1 15">Nucleus</location>
    </subcellularLocation>
</comment>
<dbReference type="Proteomes" id="UP000485058">
    <property type="component" value="Unassembled WGS sequence"/>
</dbReference>
<dbReference type="InterPro" id="IPR042087">
    <property type="entry name" value="DNA_pol_B_thumb"/>
</dbReference>
<evidence type="ECO:0000256" key="2">
    <source>
        <dbReference type="ARBA" id="ARBA00005755"/>
    </source>
</evidence>
<dbReference type="Gene3D" id="3.90.1600.10">
    <property type="entry name" value="Palm domain of DNA polymerase"/>
    <property type="match status" value="1"/>
</dbReference>
<feature type="domain" description="DNA polymerase epsilon ,catalytic subunit A thumb" evidence="16">
    <location>
        <begin position="501"/>
        <end position="573"/>
    </location>
</feature>
<dbReference type="GO" id="GO:0045004">
    <property type="term" value="P:DNA replication proofreading"/>
    <property type="evidence" value="ECO:0007669"/>
    <property type="project" value="TreeGrafter"/>
</dbReference>
<dbReference type="InterPro" id="IPR012337">
    <property type="entry name" value="RNaseH-like_sf"/>
</dbReference>
<keyword evidence="5 15" id="KW-0548">Nucleotidyltransferase</keyword>
<dbReference type="InterPro" id="IPR023211">
    <property type="entry name" value="DNA_pol_palm_dom_sf"/>
</dbReference>
<dbReference type="SUPFAM" id="SSF56672">
    <property type="entry name" value="DNA/RNA polymerases"/>
    <property type="match status" value="1"/>
</dbReference>
<dbReference type="Gene3D" id="3.30.420.10">
    <property type="entry name" value="Ribonuclease H-like superfamily/Ribonuclease H"/>
    <property type="match status" value="1"/>
</dbReference>
<dbReference type="GO" id="GO:0006272">
    <property type="term" value="P:leading strand elongation"/>
    <property type="evidence" value="ECO:0007669"/>
    <property type="project" value="TreeGrafter"/>
</dbReference>
<dbReference type="GO" id="GO:0000278">
    <property type="term" value="P:mitotic cell cycle"/>
    <property type="evidence" value="ECO:0007669"/>
    <property type="project" value="TreeGrafter"/>
</dbReference>
<dbReference type="SUPFAM" id="SSF53098">
    <property type="entry name" value="Ribonuclease H-like"/>
    <property type="match status" value="1"/>
</dbReference>
<dbReference type="PANTHER" id="PTHR10670:SF0">
    <property type="entry name" value="DNA POLYMERASE EPSILON CATALYTIC SUBUNIT A"/>
    <property type="match status" value="1"/>
</dbReference>
<dbReference type="EMBL" id="BLLF01001835">
    <property type="protein sequence ID" value="GFH21469.1"/>
    <property type="molecule type" value="Genomic_DNA"/>
</dbReference>
<dbReference type="InterPro" id="IPR036397">
    <property type="entry name" value="RNaseH_sf"/>
</dbReference>
<name>A0A699ZPA2_HAELA</name>
<reference evidence="17 18" key="1">
    <citation type="submission" date="2020-02" db="EMBL/GenBank/DDBJ databases">
        <title>Draft genome sequence of Haematococcus lacustris strain NIES-144.</title>
        <authorList>
            <person name="Morimoto D."/>
            <person name="Nakagawa S."/>
            <person name="Yoshida T."/>
            <person name="Sawayama S."/>
        </authorList>
    </citation>
    <scope>NUCLEOTIDE SEQUENCE [LARGE SCALE GENOMIC DNA]</scope>
    <source>
        <strain evidence="17 18">NIES-144</strain>
    </source>
</reference>
<keyword evidence="7 15" id="KW-0479">Metal-binding</keyword>
<dbReference type="GO" id="GO:0051539">
    <property type="term" value="F:4 iron, 4 sulfur cluster binding"/>
    <property type="evidence" value="ECO:0007669"/>
    <property type="project" value="UniProtKB-KW"/>
</dbReference>
<dbReference type="GO" id="GO:0006297">
    <property type="term" value="P:nucleotide-excision repair, DNA gap filling"/>
    <property type="evidence" value="ECO:0007669"/>
    <property type="project" value="TreeGrafter"/>
</dbReference>
<evidence type="ECO:0000256" key="13">
    <source>
        <dbReference type="ARBA" id="ARBA00023125"/>
    </source>
</evidence>
<dbReference type="Gene3D" id="1.10.132.60">
    <property type="entry name" value="DNA polymerase family B, C-terminal domain"/>
    <property type="match status" value="1"/>
</dbReference>
<evidence type="ECO:0000256" key="8">
    <source>
        <dbReference type="ARBA" id="ARBA00022771"/>
    </source>
</evidence>
<evidence type="ECO:0000256" key="12">
    <source>
        <dbReference type="ARBA" id="ARBA00023014"/>
    </source>
</evidence>
<comment type="similarity">
    <text evidence="2 15">Belongs to the DNA polymerase type-B family.</text>
</comment>
<dbReference type="GO" id="GO:0008622">
    <property type="term" value="C:epsilon DNA polymerase complex"/>
    <property type="evidence" value="ECO:0007669"/>
    <property type="project" value="InterPro"/>
</dbReference>
<keyword evidence="13 15" id="KW-0238">DNA-binding</keyword>
<keyword evidence="18" id="KW-1185">Reference proteome</keyword>
<evidence type="ECO:0000256" key="1">
    <source>
        <dbReference type="ARBA" id="ARBA00004123"/>
    </source>
</evidence>